<dbReference type="InterPro" id="IPR010312">
    <property type="entry name" value="Transc_reg_CodY_N"/>
</dbReference>
<dbReference type="InterPro" id="IPR029016">
    <property type="entry name" value="GAF-like_dom_sf"/>
</dbReference>
<dbReference type="Gene3D" id="3.30.450.40">
    <property type="match status" value="1"/>
</dbReference>
<proteinExistence type="inferred from homology"/>
<evidence type="ECO:0000259" key="9">
    <source>
        <dbReference type="Pfam" id="PF08222"/>
    </source>
</evidence>
<feature type="region of interest" description="GAF domain" evidence="7">
    <location>
        <begin position="1"/>
        <end position="152"/>
    </location>
</feature>
<keyword evidence="11" id="KW-1185">Reference proteome</keyword>
<keyword evidence="1 7" id="KW-0963">Cytoplasm</keyword>
<dbReference type="InterPro" id="IPR036388">
    <property type="entry name" value="WH-like_DNA-bd_sf"/>
</dbReference>
<dbReference type="InterPro" id="IPR013198">
    <property type="entry name" value="GTP_trans_reg_CodY_C"/>
</dbReference>
<feature type="domain" description="Global transcriptional regulator CodY N-terminal" evidence="8">
    <location>
        <begin position="4"/>
        <end position="173"/>
    </location>
</feature>
<dbReference type="GO" id="GO:0005737">
    <property type="term" value="C:cytoplasm"/>
    <property type="evidence" value="ECO:0007669"/>
    <property type="project" value="UniProtKB-SubCell"/>
</dbReference>
<dbReference type="PANTHER" id="PTHR40062:SF1">
    <property type="entry name" value="GLOBAL TRANSCRIPTIONAL REGULATOR CODY"/>
    <property type="match status" value="1"/>
</dbReference>
<evidence type="ECO:0000313" key="11">
    <source>
        <dbReference type="Proteomes" id="UP000298653"/>
    </source>
</evidence>
<dbReference type="GO" id="GO:0003700">
    <property type="term" value="F:DNA-binding transcription factor activity"/>
    <property type="evidence" value="ECO:0007669"/>
    <property type="project" value="InterPro"/>
</dbReference>
<dbReference type="Gene3D" id="1.10.10.10">
    <property type="entry name" value="Winged helix-like DNA-binding domain superfamily/Winged helix DNA-binding domain"/>
    <property type="match status" value="1"/>
</dbReference>
<keyword evidence="3 7" id="KW-0805">Transcription regulation</keyword>
<name>A0A4P8IE55_9FIRM</name>
<dbReference type="Pfam" id="PF08222">
    <property type="entry name" value="HTH_CodY"/>
    <property type="match status" value="1"/>
</dbReference>
<dbReference type="HAMAP" id="MF_00621">
    <property type="entry name" value="HTH_type_CodY"/>
    <property type="match status" value="1"/>
</dbReference>
<dbReference type="GO" id="GO:0003677">
    <property type="term" value="F:DNA binding"/>
    <property type="evidence" value="ECO:0007669"/>
    <property type="project" value="UniProtKB-UniRule"/>
</dbReference>
<dbReference type="GO" id="GO:0045892">
    <property type="term" value="P:negative regulation of DNA-templated transcription"/>
    <property type="evidence" value="ECO:0007669"/>
    <property type="project" value="UniProtKB-UniRule"/>
</dbReference>
<feature type="DNA-binding region" description="H-T-H motif" evidence="7">
    <location>
        <begin position="200"/>
        <end position="219"/>
    </location>
</feature>
<protein>
    <recommendedName>
        <fullName evidence="6 7">Global transcriptional regulator CodY</fullName>
    </recommendedName>
</protein>
<dbReference type="OrthoDB" id="2056at2"/>
<dbReference type="NCBIfam" id="TIGR02787">
    <property type="entry name" value="codY_Gpos"/>
    <property type="match status" value="1"/>
</dbReference>
<dbReference type="PIRSF" id="PIRSF011572">
    <property type="entry name" value="GTP_sensing_CodY"/>
    <property type="match status" value="1"/>
</dbReference>
<dbReference type="InterPro" id="IPR036390">
    <property type="entry name" value="WH_DNA-bd_sf"/>
</dbReference>
<evidence type="ECO:0000256" key="6">
    <source>
        <dbReference type="ARBA" id="ARBA00034538"/>
    </source>
</evidence>
<keyword evidence="2 7" id="KW-0678">Repressor</keyword>
<evidence type="ECO:0000256" key="7">
    <source>
        <dbReference type="HAMAP-Rule" id="MF_00621"/>
    </source>
</evidence>
<keyword evidence="5 7" id="KW-0804">Transcription</keyword>
<dbReference type="GO" id="GO:0005525">
    <property type="term" value="F:GTP binding"/>
    <property type="evidence" value="ECO:0007669"/>
    <property type="project" value="InterPro"/>
</dbReference>
<dbReference type="Pfam" id="PF06018">
    <property type="entry name" value="CodY"/>
    <property type="match status" value="1"/>
</dbReference>
<evidence type="ECO:0000256" key="4">
    <source>
        <dbReference type="ARBA" id="ARBA00023125"/>
    </source>
</evidence>
<dbReference type="Proteomes" id="UP000298653">
    <property type="component" value="Chromosome"/>
</dbReference>
<dbReference type="AlphaFoldDB" id="A0A4P8IE55"/>
<feature type="domain" description="Global transcriptional regulator CodY C-terminal" evidence="9">
    <location>
        <begin position="195"/>
        <end position="251"/>
    </location>
</feature>
<dbReference type="RefSeq" id="WP_137328517.1">
    <property type="nucleotide sequence ID" value="NZ_CP040058.1"/>
</dbReference>
<comment type="subcellular location">
    <subcellularLocation>
        <location evidence="7">Cytoplasm</location>
    </subcellularLocation>
</comment>
<evidence type="ECO:0000256" key="1">
    <source>
        <dbReference type="ARBA" id="ARBA00022490"/>
    </source>
</evidence>
<sequence>MSVQLLDKTRKINKLLHNNNSQKVVFNDICQVLMEVMDSNVIVISKKGKILGIQNSDEIESIQEMISGKIGDYIDTDLNERLLTILSTKENVNLQTLGFESDIHHYCGIISPIDIAGERFGTLFMYRVEDDYTIDDIILAEYGTTVVGLEMMRSVSEEMESERRKRSIIESAFRTLSFTELEAVHHIFDELSGSEGILVASKIADRFGITRSVIVNALRKLESAGVIESRSSGMKGTYIKVVNDLIFDELNRSGRI</sequence>
<reference evidence="10 11" key="1">
    <citation type="submission" date="2019-05" db="EMBL/GenBank/DDBJ databases">
        <title>Complete genome sequencing of Anaerostipes rhamnosivorans.</title>
        <authorList>
            <person name="Bui T.P.N."/>
            <person name="de Vos W.M."/>
        </authorList>
    </citation>
    <scope>NUCLEOTIDE SEQUENCE [LARGE SCALE GENOMIC DNA]</scope>
    <source>
        <strain evidence="10 11">1y2</strain>
    </source>
</reference>
<comment type="function">
    <text evidence="7">DNA-binding global transcriptional regulator which is involved in the adaptive response to starvation and acts by directly or indirectly controlling the expression of numerous genes in response to nutrient availability. During rapid exponential growth, CodY is highly active and represses genes whose products allow adaptation to nutrient depletion.</text>
</comment>
<dbReference type="SUPFAM" id="SSF46785">
    <property type="entry name" value="Winged helix' DNA-binding domain"/>
    <property type="match status" value="1"/>
</dbReference>
<dbReference type="KEGG" id="arf:AR1Y2_1637"/>
<keyword evidence="4 7" id="KW-0238">DNA-binding</keyword>
<organism evidence="10 11">
    <name type="scientific">Anaerostipes rhamnosivorans</name>
    <dbReference type="NCBI Taxonomy" id="1229621"/>
    <lineage>
        <taxon>Bacteria</taxon>
        <taxon>Bacillati</taxon>
        <taxon>Bacillota</taxon>
        <taxon>Clostridia</taxon>
        <taxon>Lachnospirales</taxon>
        <taxon>Lachnospiraceae</taxon>
        <taxon>Anaerostipes</taxon>
    </lineage>
</organism>
<gene>
    <name evidence="7" type="primary">codY</name>
    <name evidence="10" type="ORF">AR1Y2_1637</name>
</gene>
<evidence type="ECO:0000259" key="8">
    <source>
        <dbReference type="Pfam" id="PF06018"/>
    </source>
</evidence>
<evidence type="ECO:0000256" key="3">
    <source>
        <dbReference type="ARBA" id="ARBA00023015"/>
    </source>
</evidence>
<dbReference type="InterPro" id="IPR014154">
    <property type="entry name" value="CodY"/>
</dbReference>
<dbReference type="EMBL" id="CP040058">
    <property type="protein sequence ID" value="QCP35091.1"/>
    <property type="molecule type" value="Genomic_DNA"/>
</dbReference>
<dbReference type="PANTHER" id="PTHR40062">
    <property type="entry name" value="GTP-SENSING TRANSCRIPTIONAL PLEIOTROPIC REPRESSOR CODY"/>
    <property type="match status" value="1"/>
</dbReference>
<evidence type="ECO:0000256" key="2">
    <source>
        <dbReference type="ARBA" id="ARBA00022491"/>
    </source>
</evidence>
<accession>A0A4P8IE55</accession>
<comment type="similarity">
    <text evidence="7">Belongs to the CodY family.</text>
</comment>
<dbReference type="NCBIfam" id="NF003170">
    <property type="entry name" value="PRK04158.1"/>
    <property type="match status" value="1"/>
</dbReference>
<evidence type="ECO:0000313" key="10">
    <source>
        <dbReference type="EMBL" id="QCP35091.1"/>
    </source>
</evidence>
<evidence type="ECO:0000256" key="5">
    <source>
        <dbReference type="ARBA" id="ARBA00023163"/>
    </source>
</evidence>